<proteinExistence type="predicted"/>
<name>A0AC35G1P1_9BILA</name>
<evidence type="ECO:0000313" key="1">
    <source>
        <dbReference type="Proteomes" id="UP000887580"/>
    </source>
</evidence>
<reference evidence="2" key="1">
    <citation type="submission" date="2022-11" db="UniProtKB">
        <authorList>
            <consortium name="WormBaseParasite"/>
        </authorList>
    </citation>
    <scope>IDENTIFICATION</scope>
</reference>
<sequence>MSCHPPPYYPIGSDAVCNDPTYFKIHKWTAGIPPCSLPGSIDTPRINSNVNPGCYNCGSHFQQHFPGLREGPNGLTTREGGRYIVTN</sequence>
<organism evidence="1 2">
    <name type="scientific">Panagrolaimus sp. PS1159</name>
    <dbReference type="NCBI Taxonomy" id="55785"/>
    <lineage>
        <taxon>Eukaryota</taxon>
        <taxon>Metazoa</taxon>
        <taxon>Ecdysozoa</taxon>
        <taxon>Nematoda</taxon>
        <taxon>Chromadorea</taxon>
        <taxon>Rhabditida</taxon>
        <taxon>Tylenchina</taxon>
        <taxon>Panagrolaimomorpha</taxon>
        <taxon>Panagrolaimoidea</taxon>
        <taxon>Panagrolaimidae</taxon>
        <taxon>Panagrolaimus</taxon>
    </lineage>
</organism>
<accession>A0AC35G1P1</accession>
<evidence type="ECO:0000313" key="2">
    <source>
        <dbReference type="WBParaSite" id="PS1159_v2.g22641.t1"/>
    </source>
</evidence>
<protein>
    <submittedName>
        <fullName evidence="2">Uncharacterized protein</fullName>
    </submittedName>
</protein>
<dbReference type="WBParaSite" id="PS1159_v2.g22641.t1">
    <property type="protein sequence ID" value="PS1159_v2.g22641.t1"/>
    <property type="gene ID" value="PS1159_v2.g22641"/>
</dbReference>
<dbReference type="Proteomes" id="UP000887580">
    <property type="component" value="Unplaced"/>
</dbReference>